<dbReference type="CDD" id="cd08054">
    <property type="entry name" value="gp6"/>
    <property type="match status" value="1"/>
</dbReference>
<reference evidence="1" key="1">
    <citation type="submission" date="2021-04" db="EMBL/GenBank/DDBJ databases">
        <authorList>
            <person name="Vanwijnsberghe S."/>
        </authorList>
    </citation>
    <scope>NUCLEOTIDE SEQUENCE</scope>
    <source>
        <strain evidence="1">LMG 31841</strain>
    </source>
</reference>
<accession>A0A9N8RZ27</accession>
<dbReference type="Gene3D" id="1.10.3230.30">
    <property type="entry name" value="Phage gp6-like head-tail connector protein"/>
    <property type="match status" value="1"/>
</dbReference>
<evidence type="ECO:0008006" key="3">
    <source>
        <dbReference type="Google" id="ProtNLM"/>
    </source>
</evidence>
<gene>
    <name evidence="1" type="ORF">LMG31841_03528</name>
</gene>
<dbReference type="NCBIfam" id="TIGR02215">
    <property type="entry name" value="phage_chp_gp8"/>
    <property type="match status" value="1"/>
</dbReference>
<protein>
    <recommendedName>
        <fullName evidence="3">Phage gp6-like head-tail connector protein</fullName>
    </recommendedName>
</protein>
<dbReference type="RefSeq" id="WP_228879309.1">
    <property type="nucleotide sequence ID" value="NZ_CAJQZC010000006.1"/>
</dbReference>
<proteinExistence type="predicted"/>
<comment type="caution">
    <text evidence="1">The sequence shown here is derived from an EMBL/GenBank/DDBJ whole genome shotgun (WGS) entry which is preliminary data.</text>
</comment>
<evidence type="ECO:0000313" key="2">
    <source>
        <dbReference type="Proteomes" id="UP000789704"/>
    </source>
</evidence>
<keyword evidence="2" id="KW-1185">Reference proteome</keyword>
<dbReference type="EMBL" id="CAJQZC010000006">
    <property type="protein sequence ID" value="CAG4906143.1"/>
    <property type="molecule type" value="Genomic_DNA"/>
</dbReference>
<evidence type="ECO:0000313" key="1">
    <source>
        <dbReference type="EMBL" id="CAG4906143.1"/>
    </source>
</evidence>
<dbReference type="InterPro" id="IPR011738">
    <property type="entry name" value="Phage_CHP"/>
</dbReference>
<name>A0A9N8RZ27_9BURK</name>
<dbReference type="Proteomes" id="UP000789704">
    <property type="component" value="Unassembled WGS sequence"/>
</dbReference>
<dbReference type="AlphaFoldDB" id="A0A9N8RZ27"/>
<sequence>MHPFNFQRARVVGGDVTVTTPPENEPFEVPEAKLHLRVESDEGDDSAGDEDDEIGQMIVSARERLEHQLNRPLLPQTCTVRADGFPSDRILLWNDVTEVVSVDYTDADGAAQVLPATAFRLVDRAYLVARATWPAGEDISVTFKCGAFADPEAVPKSLCQWMKLQIGTMYEQRESETNDQVWSIPSRYVDGLIDRYRMLTL</sequence>
<organism evidence="1 2">
    <name type="scientific">Paraburkholderia saeva</name>
    <dbReference type="NCBI Taxonomy" id="2777537"/>
    <lineage>
        <taxon>Bacteria</taxon>
        <taxon>Pseudomonadati</taxon>
        <taxon>Pseudomonadota</taxon>
        <taxon>Betaproteobacteria</taxon>
        <taxon>Burkholderiales</taxon>
        <taxon>Burkholderiaceae</taxon>
        <taxon>Paraburkholderia</taxon>
    </lineage>
</organism>